<sequence length="50" mass="5813">MRMPGFKVHQEVKNTLWIAAIVAGIVFHCWAMANSGVLLCWFYQAKLREF</sequence>
<reference evidence="2 3" key="1">
    <citation type="submission" date="2014-05" db="EMBL/GenBank/DDBJ databases">
        <title>Complete genome sequence of Aeromonas bacteriophage pAh6-C.</title>
        <authorList>
            <person name="Jun J.W."/>
            <person name="Park S.C."/>
        </authorList>
    </citation>
    <scope>NUCLEOTIDE SEQUENCE [LARGE SCALE GENOMIC DNA]</scope>
</reference>
<gene>
    <name evidence="2" type="ORF">AH6C_073</name>
</gene>
<dbReference type="EMBL" id="KJ858521">
    <property type="protein sequence ID" value="AII26827.1"/>
    <property type="molecule type" value="Genomic_DNA"/>
</dbReference>
<feature type="transmembrane region" description="Helical" evidence="1">
    <location>
        <begin position="16"/>
        <end position="43"/>
    </location>
</feature>
<evidence type="ECO:0000256" key="1">
    <source>
        <dbReference type="SAM" id="Phobius"/>
    </source>
</evidence>
<evidence type="ECO:0000313" key="3">
    <source>
        <dbReference type="Proteomes" id="UP000028666"/>
    </source>
</evidence>
<evidence type="ECO:0000313" key="2">
    <source>
        <dbReference type="EMBL" id="AII26827.1"/>
    </source>
</evidence>
<organism evidence="2 3">
    <name type="scientific">Aeromonas phage pAh6-C</name>
    <dbReference type="NCBI Taxonomy" id="1505227"/>
    <lineage>
        <taxon>Viruses</taxon>
        <taxon>Duplodnaviria</taxon>
        <taxon>Heunggongvirae</taxon>
        <taxon>Uroviricota</taxon>
        <taxon>Caudoviricetes</taxon>
        <taxon>Chaseviridae</taxon>
        <taxon>Nefertitivirinae</taxon>
        <taxon>Pahsextavirus</taxon>
        <taxon>Pahsextavirus pAh6C</taxon>
    </lineage>
</organism>
<keyword evidence="3" id="KW-1185">Reference proteome</keyword>
<keyword evidence="1" id="KW-0812">Transmembrane</keyword>
<proteinExistence type="predicted"/>
<accession>A0A076G5P7</accession>
<protein>
    <submittedName>
        <fullName evidence="2">Uncharacterized protein</fullName>
    </submittedName>
</protein>
<dbReference type="RefSeq" id="YP_009103407.1">
    <property type="nucleotide sequence ID" value="NC_025459.1"/>
</dbReference>
<dbReference type="GeneID" id="22112329"/>
<dbReference type="Proteomes" id="UP000028666">
    <property type="component" value="Segment"/>
</dbReference>
<name>A0A076G5P7_9CAUD</name>
<dbReference type="KEGG" id="vg:22112329"/>
<keyword evidence="1" id="KW-1133">Transmembrane helix</keyword>
<keyword evidence="1" id="KW-0472">Membrane</keyword>